<dbReference type="Proteomes" id="UP000326241">
    <property type="component" value="Unassembled WGS sequence"/>
</dbReference>
<dbReference type="EMBL" id="CABVGZ010000011">
    <property type="protein sequence ID" value="VVM64410.1"/>
    <property type="molecule type" value="Genomic_DNA"/>
</dbReference>
<proteinExistence type="predicted"/>
<protein>
    <submittedName>
        <fullName evidence="1">Uncharacterized protein</fullName>
    </submittedName>
</protein>
<name>A0A5E6R8W7_PSEFL</name>
<organism evidence="1 2">
    <name type="scientific">Pseudomonas fluorescens</name>
    <dbReference type="NCBI Taxonomy" id="294"/>
    <lineage>
        <taxon>Bacteria</taxon>
        <taxon>Pseudomonadati</taxon>
        <taxon>Pseudomonadota</taxon>
        <taxon>Gammaproteobacteria</taxon>
        <taxon>Pseudomonadales</taxon>
        <taxon>Pseudomonadaceae</taxon>
        <taxon>Pseudomonas</taxon>
    </lineage>
</organism>
<sequence length="197" mass="23615">MSASIDCVENFKQLVRRSPDLGMGYTERLHFHAREMGFNNYDHFLLTLAKLSDDRIGKINTKLLRLACARMMPKANQDYYEFIANKDRRMRFFSHWIGWDKRGKEVRVPSLINAPYCVPRFRERLDAPVYVIETREQLRAWQHKWHGMAYVNQPLAERELHLAFDREQDVMHDIRSEDIDRDEDYSHNYATWYPSGK</sequence>
<gene>
    <name evidence="1" type="ORF">PS624_01471</name>
</gene>
<reference evidence="1 2" key="1">
    <citation type="submission" date="2019-09" db="EMBL/GenBank/DDBJ databases">
        <authorList>
            <person name="Chandra G."/>
            <person name="Truman W A."/>
        </authorList>
    </citation>
    <scope>NUCLEOTIDE SEQUENCE [LARGE SCALE GENOMIC DNA]</scope>
    <source>
        <strain evidence="1">PS624</strain>
    </source>
</reference>
<evidence type="ECO:0000313" key="1">
    <source>
        <dbReference type="EMBL" id="VVM64410.1"/>
    </source>
</evidence>
<dbReference type="RefSeq" id="WP_150774489.1">
    <property type="nucleotide sequence ID" value="NZ_CABVGZ010000011.1"/>
</dbReference>
<accession>A0A5E6R8W7</accession>
<evidence type="ECO:0000313" key="2">
    <source>
        <dbReference type="Proteomes" id="UP000326241"/>
    </source>
</evidence>
<dbReference type="AlphaFoldDB" id="A0A5E6R8W7"/>